<evidence type="ECO:0000313" key="2">
    <source>
        <dbReference type="EMBL" id="CAA9476597.1"/>
    </source>
</evidence>
<evidence type="ECO:0008006" key="3">
    <source>
        <dbReference type="Google" id="ProtNLM"/>
    </source>
</evidence>
<proteinExistence type="predicted"/>
<dbReference type="EMBL" id="CADCVT010000042">
    <property type="protein sequence ID" value="CAA9476597.1"/>
    <property type="molecule type" value="Genomic_DNA"/>
</dbReference>
<sequence length="318" mass="32786">MVEGEVVRAVARAPSASAGGCFGGTGVAYTYTQPCAGSRGINGRQSISVSSVCSWGDGVHSIRGSATDTGGGTSLTAAVPVKVDCSAPSTAIDAGPATLTAGLTLEPLVATQDAASGVATTTIDVSTDGGTWSTYDAPLTVAAGRTYRFRARATDVAGNVGPWTYSDVVTGIEPTPQEPVEEPARPDVVPATEHPTTPTPTPTPRASQPRSEPPTLAPLAEPPAIALKVQRLDPQVRILRAKSARRSLTIAGTVANGYADRITVRATTRGRRVTRHTSPRAGRWSLTLRRPARGATRVVVTAAAGERFTSARAVAIVR</sequence>
<gene>
    <name evidence="2" type="ORF">AVDCRST_MAG85-370</name>
</gene>
<reference evidence="2" key="1">
    <citation type="submission" date="2020-02" db="EMBL/GenBank/DDBJ databases">
        <authorList>
            <person name="Meier V. D."/>
        </authorList>
    </citation>
    <scope>NUCLEOTIDE SEQUENCE</scope>
    <source>
        <strain evidence="2">AVDCRST_MAG85</strain>
    </source>
</reference>
<protein>
    <recommendedName>
        <fullName evidence="3">Bacterial Ig-like domain-containing protein</fullName>
    </recommendedName>
</protein>
<feature type="region of interest" description="Disordered" evidence="1">
    <location>
        <begin position="170"/>
        <end position="218"/>
    </location>
</feature>
<dbReference type="InterPro" id="IPR014756">
    <property type="entry name" value="Ig_E-set"/>
</dbReference>
<name>A0A6J4RMU1_9ACTN</name>
<dbReference type="SUPFAM" id="SSF81296">
    <property type="entry name" value="E set domains"/>
    <property type="match status" value="1"/>
</dbReference>
<accession>A0A6J4RMU1</accession>
<organism evidence="2">
    <name type="scientific">uncultured Solirubrobacteraceae bacterium</name>
    <dbReference type="NCBI Taxonomy" id="1162706"/>
    <lineage>
        <taxon>Bacteria</taxon>
        <taxon>Bacillati</taxon>
        <taxon>Actinomycetota</taxon>
        <taxon>Thermoleophilia</taxon>
        <taxon>Solirubrobacterales</taxon>
        <taxon>Solirubrobacteraceae</taxon>
        <taxon>environmental samples</taxon>
    </lineage>
</organism>
<dbReference type="AlphaFoldDB" id="A0A6J4RMU1"/>
<evidence type="ECO:0000256" key="1">
    <source>
        <dbReference type="SAM" id="MobiDB-lite"/>
    </source>
</evidence>